<dbReference type="InterPro" id="IPR006553">
    <property type="entry name" value="Leu-rich_rpt_Cys-con_subtyp"/>
</dbReference>
<dbReference type="InterPro" id="IPR001611">
    <property type="entry name" value="Leu-rich_rpt"/>
</dbReference>
<dbReference type="AlphaFoldDB" id="A0AA41UYR8"/>
<keyword evidence="2" id="KW-1185">Reference proteome</keyword>
<sequence length="326" mass="37015">MILLSKADGIDDHRPRKIRRISYSYNITNLPGDCLNLIFKCLGNKDNRDSFGLTCRHLLHIQNNYQESLWWSYSDEAHNYPRISPDSFPNVLCKLLIRFQLLKYLSFNGRLKITDFARLQPHSFGSNVQYLCIDDCSEYSDIELSIIFSWFPRLKDLDLRFSQITDVGLEALAKCCSSLEKVNLYECHLITDSGISGCKLEPEGINAIVSCGRLKYLSLYDLAKVEEGFINSEAVMMISKGCPLLKTLNLSYCKGIELEGWEAIGRNCKNLQHLTVYGCNKFCDQGLQALRIGCNKLSKLCVDNGISCSSSAIELFKHKRPNCEVS</sequence>
<organism evidence="1 2">
    <name type="scientific">Papaver nudicaule</name>
    <name type="common">Iceland poppy</name>
    <dbReference type="NCBI Taxonomy" id="74823"/>
    <lineage>
        <taxon>Eukaryota</taxon>
        <taxon>Viridiplantae</taxon>
        <taxon>Streptophyta</taxon>
        <taxon>Embryophyta</taxon>
        <taxon>Tracheophyta</taxon>
        <taxon>Spermatophyta</taxon>
        <taxon>Magnoliopsida</taxon>
        <taxon>Ranunculales</taxon>
        <taxon>Papaveraceae</taxon>
        <taxon>Papaveroideae</taxon>
        <taxon>Papaver</taxon>
    </lineage>
</organism>
<dbReference type="PANTHER" id="PTHR13318">
    <property type="entry name" value="PARTNER OF PAIRED, ISOFORM B-RELATED"/>
    <property type="match status" value="1"/>
</dbReference>
<comment type="caution">
    <text evidence="1">The sequence shown here is derived from an EMBL/GenBank/DDBJ whole genome shotgun (WGS) entry which is preliminary data.</text>
</comment>
<dbReference type="InterPro" id="IPR032675">
    <property type="entry name" value="LRR_dom_sf"/>
</dbReference>
<proteinExistence type="predicted"/>
<dbReference type="SMART" id="SM00367">
    <property type="entry name" value="LRR_CC"/>
    <property type="match status" value="4"/>
</dbReference>
<dbReference type="Gene3D" id="3.80.10.10">
    <property type="entry name" value="Ribonuclease Inhibitor"/>
    <property type="match status" value="1"/>
</dbReference>
<dbReference type="Proteomes" id="UP001177140">
    <property type="component" value="Unassembled WGS sequence"/>
</dbReference>
<name>A0AA41UYR8_PAPNU</name>
<reference evidence="1" key="1">
    <citation type="submission" date="2022-03" db="EMBL/GenBank/DDBJ databases">
        <title>A functionally conserved STORR gene fusion in Papaver species that diverged 16.8 million years ago.</title>
        <authorList>
            <person name="Catania T."/>
        </authorList>
    </citation>
    <scope>NUCLEOTIDE SEQUENCE</scope>
    <source>
        <strain evidence="1">S-191538</strain>
    </source>
</reference>
<protein>
    <submittedName>
        <fullName evidence="1">Uncharacterized protein</fullName>
    </submittedName>
</protein>
<gene>
    <name evidence="1" type="ORF">MKW94_004038</name>
</gene>
<dbReference type="SUPFAM" id="SSF52047">
    <property type="entry name" value="RNI-like"/>
    <property type="match status" value="1"/>
</dbReference>
<evidence type="ECO:0000313" key="2">
    <source>
        <dbReference type="Proteomes" id="UP001177140"/>
    </source>
</evidence>
<dbReference type="Pfam" id="PF13516">
    <property type="entry name" value="LRR_6"/>
    <property type="match status" value="2"/>
</dbReference>
<accession>A0AA41UYR8</accession>
<dbReference type="GO" id="GO:0019005">
    <property type="term" value="C:SCF ubiquitin ligase complex"/>
    <property type="evidence" value="ECO:0007669"/>
    <property type="project" value="TreeGrafter"/>
</dbReference>
<evidence type="ECO:0000313" key="1">
    <source>
        <dbReference type="EMBL" id="MCL7025339.1"/>
    </source>
</evidence>
<dbReference type="EMBL" id="JAJJMA010044338">
    <property type="protein sequence ID" value="MCL7025339.1"/>
    <property type="molecule type" value="Genomic_DNA"/>
</dbReference>
<dbReference type="GO" id="GO:0031146">
    <property type="term" value="P:SCF-dependent proteasomal ubiquitin-dependent protein catabolic process"/>
    <property type="evidence" value="ECO:0007669"/>
    <property type="project" value="TreeGrafter"/>
</dbReference>
<dbReference type="PANTHER" id="PTHR13318:SF105">
    <property type="entry name" value="F-BOX_LRR-REPEAT PROTEIN 3"/>
    <property type="match status" value="1"/>
</dbReference>